<evidence type="ECO:0000313" key="1">
    <source>
        <dbReference type="EMBL" id="GAA1992265.1"/>
    </source>
</evidence>
<reference evidence="1 2" key="1">
    <citation type="journal article" date="2019" name="Int. J. Syst. Evol. Microbiol.">
        <title>The Global Catalogue of Microorganisms (GCM) 10K type strain sequencing project: providing services to taxonomists for standard genome sequencing and annotation.</title>
        <authorList>
            <consortium name="The Broad Institute Genomics Platform"/>
            <consortium name="The Broad Institute Genome Sequencing Center for Infectious Disease"/>
            <person name="Wu L."/>
            <person name="Ma J."/>
        </authorList>
    </citation>
    <scope>NUCLEOTIDE SEQUENCE [LARGE SCALE GENOMIC DNA]</scope>
    <source>
        <strain evidence="1 2">JCM 14545</strain>
    </source>
</reference>
<gene>
    <name evidence="1" type="ORF">GCM10009754_83940</name>
</gene>
<protein>
    <recommendedName>
        <fullName evidence="3">Transposase</fullName>
    </recommendedName>
</protein>
<name>A0ABN2STF5_9PSEU</name>
<keyword evidence="2" id="KW-1185">Reference proteome</keyword>
<dbReference type="Proteomes" id="UP001501116">
    <property type="component" value="Unassembled WGS sequence"/>
</dbReference>
<evidence type="ECO:0008006" key="3">
    <source>
        <dbReference type="Google" id="ProtNLM"/>
    </source>
</evidence>
<proteinExistence type="predicted"/>
<evidence type="ECO:0000313" key="2">
    <source>
        <dbReference type="Proteomes" id="UP001501116"/>
    </source>
</evidence>
<organism evidence="1 2">
    <name type="scientific">Amycolatopsis minnesotensis</name>
    <dbReference type="NCBI Taxonomy" id="337894"/>
    <lineage>
        <taxon>Bacteria</taxon>
        <taxon>Bacillati</taxon>
        <taxon>Actinomycetota</taxon>
        <taxon>Actinomycetes</taxon>
        <taxon>Pseudonocardiales</taxon>
        <taxon>Pseudonocardiaceae</taxon>
        <taxon>Amycolatopsis</taxon>
    </lineage>
</organism>
<sequence>MPFGASESPKGTFRTSQAPVGAALVRVKAEIGALRSLKVTFGESDAAILPLARVIATGRMPQKSR</sequence>
<comment type="caution">
    <text evidence="1">The sequence shown here is derived from an EMBL/GenBank/DDBJ whole genome shotgun (WGS) entry which is preliminary data.</text>
</comment>
<dbReference type="EMBL" id="BAAANN010000064">
    <property type="protein sequence ID" value="GAA1992265.1"/>
    <property type="molecule type" value="Genomic_DNA"/>
</dbReference>
<accession>A0ABN2STF5</accession>